<proteinExistence type="predicted"/>
<dbReference type="RefSeq" id="WP_211871803.1">
    <property type="nucleotide sequence ID" value="NZ_JAAEDI010000040.1"/>
</dbReference>
<name>A0ABS5EQ02_9PROT</name>
<comment type="caution">
    <text evidence="2">The sequence shown here is derived from an EMBL/GenBank/DDBJ whole genome shotgun (WGS) entry which is preliminary data.</text>
</comment>
<dbReference type="Gene3D" id="1.25.40.10">
    <property type="entry name" value="Tetratricopeptide repeat domain"/>
    <property type="match status" value="1"/>
</dbReference>
<dbReference type="EMBL" id="JAAEDI010000040">
    <property type="protein sequence ID" value="MBR0653099.1"/>
    <property type="molecule type" value="Genomic_DNA"/>
</dbReference>
<evidence type="ECO:0000313" key="2">
    <source>
        <dbReference type="EMBL" id="MBR0653099.1"/>
    </source>
</evidence>
<keyword evidence="3" id="KW-1185">Reference proteome</keyword>
<evidence type="ECO:0000313" key="3">
    <source>
        <dbReference type="Proteomes" id="UP000698752"/>
    </source>
</evidence>
<dbReference type="InterPro" id="IPR011990">
    <property type="entry name" value="TPR-like_helical_dom_sf"/>
</dbReference>
<reference evidence="3" key="1">
    <citation type="journal article" date="2021" name="Syst. Appl. Microbiol.">
        <title>Roseomonas hellenica sp. nov., isolated from roots of wild-growing Alkanna tinctoria.</title>
        <authorList>
            <person name="Rat A."/>
            <person name="Naranjo H.D."/>
            <person name="Lebbe L."/>
            <person name="Cnockaert M."/>
            <person name="Krigas N."/>
            <person name="Grigoriadou K."/>
            <person name="Maloupa E."/>
            <person name="Willems A."/>
        </authorList>
    </citation>
    <scope>NUCLEOTIDE SEQUENCE [LARGE SCALE GENOMIC DNA]</scope>
    <source>
        <strain evidence="3">LMG 31159</strain>
    </source>
</reference>
<dbReference type="Proteomes" id="UP000698752">
    <property type="component" value="Unassembled WGS sequence"/>
</dbReference>
<feature type="domain" description="Polysaccharide pyruvyl transferase" evidence="1">
    <location>
        <begin position="400"/>
        <end position="535"/>
    </location>
</feature>
<evidence type="ECO:0000259" key="1">
    <source>
        <dbReference type="Pfam" id="PF04230"/>
    </source>
</evidence>
<organism evidence="2 3">
    <name type="scientific">Neoroseomonas terrae</name>
    <dbReference type="NCBI Taxonomy" id="424799"/>
    <lineage>
        <taxon>Bacteria</taxon>
        <taxon>Pseudomonadati</taxon>
        <taxon>Pseudomonadota</taxon>
        <taxon>Alphaproteobacteria</taxon>
        <taxon>Acetobacterales</taxon>
        <taxon>Acetobacteraceae</taxon>
        <taxon>Neoroseomonas</taxon>
    </lineage>
</organism>
<dbReference type="SUPFAM" id="SSF48452">
    <property type="entry name" value="TPR-like"/>
    <property type="match status" value="1"/>
</dbReference>
<gene>
    <name evidence="2" type="ORF">GXW78_25815</name>
</gene>
<dbReference type="Pfam" id="PF04230">
    <property type="entry name" value="PS_pyruv_trans"/>
    <property type="match status" value="1"/>
</dbReference>
<dbReference type="InterPro" id="IPR007345">
    <property type="entry name" value="Polysacch_pyruvyl_Trfase"/>
</dbReference>
<sequence length="625" mass="69621">MTAPIFISFYAGRRYYYDAAAQLRADLDALGLPHDIEEVEPPEGRDWADICRMKPAFIRRKLEQHRAPVFWLDVDSRVRKRPPVLEGLGSDFAAFLRNFARLQDFDPVQRGRTFVPAFLYFNYTEAGRRLAARVAELEATSELRATDDYFLEEAWREFQGHLDVTLLSPGGVALRRSTDAPAEDPWLEVGQSGNVRSFISQVEQHRAAAFERQRLFTGLQGLAQEEIGKGRLPEATVYLQRMIRLDEGHDGAVRTLARVLRRKGQLEEALGEYEARLQAILAVPEAEPRRLREFLSGYFEFVLDSSRLDLATEVLQRIAALDDPAASGLARSKAYRLSLETEARRIGRPKDRVPLWWMEQPYPGNFGDVLNPWLVHRLTGMPPRFVAPGAGVLAIGSVIKFARANTKVWGSGSPRLTDRLSPDATYCAVRGPLTRRLVRDSGGTCPEIYGDPALLLPRLYHPRVTKRHALGLIRHHVHGEEPLSLAPDVAEIDILRCGAEEIEAFLDEVLACEIIISTSLHGLIVAHAYGIPAVWADFSGATTRIQGNHVKFLDYFASVGITDVAPFDLSGIELLSAGLVRRHARVMQAPPDLDKLLDTAPFDVRTDEGAPPVRPAAAALVPSLS</sequence>
<protein>
    <recommendedName>
        <fullName evidence="1">Polysaccharide pyruvyl transferase domain-containing protein</fullName>
    </recommendedName>
</protein>
<accession>A0ABS5EQ02</accession>